<evidence type="ECO:0000256" key="1">
    <source>
        <dbReference type="SAM" id="SignalP"/>
    </source>
</evidence>
<dbReference type="InterPro" id="IPR043741">
    <property type="entry name" value="DUF5686"/>
</dbReference>
<dbReference type="Pfam" id="PF13715">
    <property type="entry name" value="CarbopepD_reg_2"/>
    <property type="match status" value="1"/>
</dbReference>
<feature type="chain" id="PRO_5009917264" evidence="1">
    <location>
        <begin position="19"/>
        <end position="829"/>
    </location>
</feature>
<dbReference type="Proteomes" id="UP000184172">
    <property type="component" value="Unassembled WGS sequence"/>
</dbReference>
<evidence type="ECO:0000313" key="3">
    <source>
        <dbReference type="Proteomes" id="UP000184172"/>
    </source>
</evidence>
<sequence>MRWNLILFVFFLSTTVSAQIVGNITNTAGEPLSYVTIYLQKSYSGTSSNDDGDYSLTLPKTQKYNEYKISFKALGYKTVSYNIAPTSFPYVLNVVLEEETTALDEVVLSSEEDPAYRIIRKTVEKQKENLKNLSEYTAHFYSRGMLKMKNVPEKLFGQKISDFEGSLDSTRSGSIYLAENISEISFQKPDKFIEKIIASNEIGNDNGFRINNAESLNFSFYEDNVVFRIPLLSPIASTALHYYKYKLEGVFYEGSKLINKIQVIPRRPYERVWQGYIYIVENDWQLYGVDLYTTGSELQIPFFNTLEVKQSFKFDVENNFWVKMLQTIEFDFGLLGIDGEGSALGVYSNYNFTPKFDKNSFTNEVISFLPQAYDRDNKFWKEMRPVPLSAEESFDYIRREKIQDLRQTKPYLDSLDDVGNKPDLLSPFFGYKYQNLYEQWFFNYEGLLPVINFNTVQGWNDNVALSFNKWYNKKRTNTLTAKLVGNYGLSEDRFRVNGSVIRVFNQVNKQTIAISGGSKPTQFNDSKPISPIKNTVSTLLYENNHMKLYELNFAQIAYGQEVFNGLHLYGRVSYENRQPLFNNSDYVFIQHKNQHYTSNDPLAPDNFNSAAIEEHNILKSKFRIKINFAQQYFSNPDYRYSVDNEKYPEFNLVVTNGSFPSKKQYEFTQFEGRLGQSVTFGNKGSFSYLFKGGGFVNSDGISFVDFKHFNGDETWLGTTRTYINIFNLLHSYEYSTRQAYFEGHLEHNFRGWILGKIPGINTLNLNLVVGAHYLSIEERKPYSEFSVGLDNIGIGKFRMVRVDYVRSFYSGKSDSEIVLGLKFLNILGI</sequence>
<dbReference type="InterPro" id="IPR008969">
    <property type="entry name" value="CarboxyPept-like_regulatory"/>
</dbReference>
<dbReference type="OrthoDB" id="983143at2"/>
<evidence type="ECO:0000313" key="2">
    <source>
        <dbReference type="EMBL" id="SHI91899.1"/>
    </source>
</evidence>
<dbReference type="AlphaFoldDB" id="A0A1M6F2Q3"/>
<dbReference type="SUPFAM" id="SSF49464">
    <property type="entry name" value="Carboxypeptidase regulatory domain-like"/>
    <property type="match status" value="1"/>
</dbReference>
<organism evidence="2 3">
    <name type="scientific">Aequorivita viscosa</name>
    <dbReference type="NCBI Taxonomy" id="797419"/>
    <lineage>
        <taxon>Bacteria</taxon>
        <taxon>Pseudomonadati</taxon>
        <taxon>Bacteroidota</taxon>
        <taxon>Flavobacteriia</taxon>
        <taxon>Flavobacteriales</taxon>
        <taxon>Flavobacteriaceae</taxon>
        <taxon>Aequorivita</taxon>
    </lineage>
</organism>
<reference evidence="3" key="1">
    <citation type="submission" date="2016-11" db="EMBL/GenBank/DDBJ databases">
        <authorList>
            <person name="Varghese N."/>
            <person name="Submissions S."/>
        </authorList>
    </citation>
    <scope>NUCLEOTIDE SEQUENCE [LARGE SCALE GENOMIC DNA]</scope>
    <source>
        <strain evidence="3">DSM 26349</strain>
    </source>
</reference>
<feature type="signal peptide" evidence="1">
    <location>
        <begin position="1"/>
        <end position="18"/>
    </location>
</feature>
<dbReference type="STRING" id="797419.SAMN05216556_10828"/>
<dbReference type="Gene3D" id="2.60.40.1120">
    <property type="entry name" value="Carboxypeptidase-like, regulatory domain"/>
    <property type="match status" value="1"/>
</dbReference>
<dbReference type="RefSeq" id="WP_073216556.1">
    <property type="nucleotide sequence ID" value="NZ_FNNS01000008.1"/>
</dbReference>
<proteinExistence type="predicted"/>
<dbReference type="EMBL" id="FQYV01000007">
    <property type="protein sequence ID" value="SHI91899.1"/>
    <property type="molecule type" value="Genomic_DNA"/>
</dbReference>
<gene>
    <name evidence="2" type="ORF">SAMN04487908_10727</name>
</gene>
<accession>A0A1M6F2Q3</accession>
<keyword evidence="3" id="KW-1185">Reference proteome</keyword>
<name>A0A1M6F2Q3_9FLAO</name>
<protein>
    <submittedName>
        <fullName evidence="2">CarboxypepD_reg-like domain-containing protein</fullName>
    </submittedName>
</protein>
<keyword evidence="1" id="KW-0732">Signal</keyword>
<dbReference type="Pfam" id="PF18939">
    <property type="entry name" value="DUF5686"/>
    <property type="match status" value="1"/>
</dbReference>